<dbReference type="HOGENOM" id="CLU_006598_1_0_1"/>
<dbReference type="Proteomes" id="UP000002669">
    <property type="component" value="Unassembled WGS sequence"/>
</dbReference>
<gene>
    <name evidence="4" type="ORF">MGYG_04855</name>
</gene>
<evidence type="ECO:0000259" key="3">
    <source>
        <dbReference type="Pfam" id="PF23550"/>
    </source>
</evidence>
<evidence type="ECO:0000256" key="2">
    <source>
        <dbReference type="SAM" id="MobiDB-lite"/>
    </source>
</evidence>
<dbReference type="RefSeq" id="XP_003172268.1">
    <property type="nucleotide sequence ID" value="XM_003172220.1"/>
</dbReference>
<dbReference type="EMBL" id="DS989825">
    <property type="protein sequence ID" value="EFR01857.1"/>
    <property type="molecule type" value="Genomic_DNA"/>
</dbReference>
<evidence type="ECO:0000256" key="1">
    <source>
        <dbReference type="SAM" id="Coils"/>
    </source>
</evidence>
<name>E4UX57_ARTGP</name>
<dbReference type="OMA" id="NDARWQI"/>
<dbReference type="AlphaFoldDB" id="E4UX57"/>
<dbReference type="InterPro" id="IPR032675">
    <property type="entry name" value="LRR_dom_sf"/>
</dbReference>
<dbReference type="PANTHER" id="PTHR13318">
    <property type="entry name" value="PARTNER OF PAIRED, ISOFORM B-RELATED"/>
    <property type="match status" value="1"/>
</dbReference>
<dbReference type="FunFam" id="3.80.10.10:FF:000601">
    <property type="entry name" value="DNA repair protein Rad7, protein"/>
    <property type="match status" value="1"/>
</dbReference>
<dbReference type="GO" id="GO:0019005">
    <property type="term" value="C:SCF ubiquitin ligase complex"/>
    <property type="evidence" value="ECO:0007669"/>
    <property type="project" value="TreeGrafter"/>
</dbReference>
<sequence length="644" mass="71418">MNMQTAAFYMHKTDYRAFGRSNPRRRIQGPRSALTDFLAAHNISAADIRQTASQRASQAQRHNEAIQAEEARQAELEVAEAEAEAEVEAEVEAEIEAEAQLANARKRKRLTAAAAAKAKAKEKAKARRQGADVSDDDEDYEEAFSKARVPVAGQLANCELCNKRFTVTAYSKTGPDGGLLCTPCGKQMAADEKKAKPKPKRQGTRAKRQKYSNLLDGIAQQGAFSLMEMCIKQVANNINDVEEFGDLPGDLLLRLSQILSKRRAMNRRTLGLFLRSDINTIDIYDAAQLEEEDFQRVFAVMPFLERANLRCAGQLKDGVLEYVMGRESRLKHLTLDACNLVSEGCWRRFFQTCGSKLETVQLSNLDCAFDDETVAVMVASCPNLRRLKLTDCWKITYGCLGAIASLDKLEHLSLDMGHRHQDSGSGSGSGETAEQDLESVNALLRARCSGLRTLSLQHCKPLDNSSLAIVHDHARHLTKLRLSHNENCTDAALASLFTAWPNPPLTFIDLSSVRTFTPTAVDADDDDAVDHPGLGSEGFRALMAHSGERLERLDISSCRQVKYQAFEDVFGQETKDKQKKEKTYPCLREVDLSFHTRVDDVAMRRLFMACPALRKVTAFACFNVVDVQPPPDVALIGGLNAHTM</sequence>
<accession>E4UX57</accession>
<evidence type="ECO:0000313" key="4">
    <source>
        <dbReference type="EMBL" id="EFR01857.1"/>
    </source>
</evidence>
<keyword evidence="1" id="KW-0175">Coiled coil</keyword>
<feature type="region of interest" description="Disordered" evidence="2">
    <location>
        <begin position="189"/>
        <end position="208"/>
    </location>
</feature>
<dbReference type="SUPFAM" id="SSF52047">
    <property type="entry name" value="RNI-like"/>
    <property type="match status" value="1"/>
</dbReference>
<feature type="coiled-coil region" evidence="1">
    <location>
        <begin position="49"/>
        <end position="98"/>
    </location>
</feature>
<dbReference type="GO" id="GO:0031146">
    <property type="term" value="P:SCF-dependent proteasomal ubiquitin-dependent protein catabolic process"/>
    <property type="evidence" value="ECO:0007669"/>
    <property type="project" value="TreeGrafter"/>
</dbReference>
<feature type="domain" description="DNA repair protein rhp7 treble clef" evidence="3">
    <location>
        <begin position="153"/>
        <end position="189"/>
    </location>
</feature>
<evidence type="ECO:0000313" key="5">
    <source>
        <dbReference type="Proteomes" id="UP000002669"/>
    </source>
</evidence>
<dbReference type="eggNOG" id="KOG1947">
    <property type="taxonomic scope" value="Eukaryota"/>
</dbReference>
<dbReference type="STRING" id="535722.E4UX57"/>
<dbReference type="Pfam" id="PF23550">
    <property type="entry name" value="zf_Tbcl_Rhp7"/>
    <property type="match status" value="1"/>
</dbReference>
<dbReference type="InParanoid" id="E4UX57"/>
<dbReference type="VEuPathDB" id="FungiDB:MGYG_04855"/>
<dbReference type="SMART" id="SM00367">
    <property type="entry name" value="LRR_CC"/>
    <property type="match status" value="5"/>
</dbReference>
<proteinExistence type="predicted"/>
<dbReference type="PANTHER" id="PTHR13318:SF169">
    <property type="entry name" value="F-BOX AND LEUCINE-RICH REPEAT PROTEIN 9"/>
    <property type="match status" value="1"/>
</dbReference>
<keyword evidence="5" id="KW-1185">Reference proteome</keyword>
<organism evidence="5">
    <name type="scientific">Arthroderma gypseum (strain ATCC MYA-4604 / CBS 118893)</name>
    <name type="common">Microsporum gypseum</name>
    <dbReference type="NCBI Taxonomy" id="535722"/>
    <lineage>
        <taxon>Eukaryota</taxon>
        <taxon>Fungi</taxon>
        <taxon>Dikarya</taxon>
        <taxon>Ascomycota</taxon>
        <taxon>Pezizomycotina</taxon>
        <taxon>Eurotiomycetes</taxon>
        <taxon>Eurotiomycetidae</taxon>
        <taxon>Onygenales</taxon>
        <taxon>Arthrodermataceae</taxon>
        <taxon>Nannizzia</taxon>
    </lineage>
</organism>
<dbReference type="Gene3D" id="3.80.10.10">
    <property type="entry name" value="Ribonuclease Inhibitor"/>
    <property type="match status" value="3"/>
</dbReference>
<reference evidence="5" key="1">
    <citation type="journal article" date="2012" name="MBio">
        <title>Comparative genome analysis of Trichophyton rubrum and related dermatophytes reveals candidate genes involved in infection.</title>
        <authorList>
            <person name="Martinez D.A."/>
            <person name="Oliver B.G."/>
            <person name="Graeser Y."/>
            <person name="Goldberg J.M."/>
            <person name="Li W."/>
            <person name="Martinez-Rossi N.M."/>
            <person name="Monod M."/>
            <person name="Shelest E."/>
            <person name="Barton R.C."/>
            <person name="Birch E."/>
            <person name="Brakhage A.A."/>
            <person name="Chen Z."/>
            <person name="Gurr S.J."/>
            <person name="Heiman D."/>
            <person name="Heitman J."/>
            <person name="Kosti I."/>
            <person name="Rossi A."/>
            <person name="Saif S."/>
            <person name="Samalova M."/>
            <person name="Saunders C.W."/>
            <person name="Shea T."/>
            <person name="Summerbell R.C."/>
            <person name="Xu J."/>
            <person name="Young S."/>
            <person name="Zeng Q."/>
            <person name="Birren B.W."/>
            <person name="Cuomo C.A."/>
            <person name="White T.C."/>
        </authorList>
    </citation>
    <scope>NUCLEOTIDE SEQUENCE [LARGE SCALE GENOMIC DNA]</scope>
    <source>
        <strain evidence="5">ATCC MYA-4604 / CBS 118893</strain>
    </source>
</reference>
<dbReference type="FunCoup" id="E4UX57">
    <property type="interactions" value="35"/>
</dbReference>
<feature type="compositionally biased region" description="Basic residues" evidence="2">
    <location>
        <begin position="195"/>
        <end position="208"/>
    </location>
</feature>
<dbReference type="OrthoDB" id="1924287at2759"/>
<dbReference type="InterPro" id="IPR056451">
    <property type="entry name" value="Znf_Tbcl_Rhp7"/>
</dbReference>
<dbReference type="GeneID" id="10027537"/>
<protein>
    <submittedName>
        <fullName evidence="4">DNA repair protein Rad7</fullName>
    </submittedName>
</protein>
<dbReference type="InterPro" id="IPR006553">
    <property type="entry name" value="Leu-rich_rpt_Cys-con_subtyp"/>
</dbReference>